<feature type="compositionally biased region" description="Low complexity" evidence="9">
    <location>
        <begin position="262"/>
        <end position="277"/>
    </location>
</feature>
<dbReference type="GO" id="GO:0005525">
    <property type="term" value="F:GTP binding"/>
    <property type="evidence" value="ECO:0007669"/>
    <property type="project" value="UniProtKB-KW"/>
</dbReference>
<evidence type="ECO:0000256" key="3">
    <source>
        <dbReference type="ARBA" id="ARBA00022618"/>
    </source>
</evidence>
<keyword evidence="2" id="KW-0963">Cytoplasm</keyword>
<gene>
    <name evidence="12" type="primary">SEPTIN12</name>
</gene>
<evidence type="ECO:0000256" key="9">
    <source>
        <dbReference type="SAM" id="MobiDB-lite"/>
    </source>
</evidence>
<dbReference type="InterPro" id="IPR016491">
    <property type="entry name" value="Septin"/>
</dbReference>
<keyword evidence="11" id="KW-1185">Reference proteome</keyword>
<keyword evidence="7" id="KW-0131">Cell cycle</keyword>
<proteinExistence type="inferred from homology"/>
<evidence type="ECO:0000256" key="4">
    <source>
        <dbReference type="ARBA" id="ARBA00022741"/>
    </source>
</evidence>
<dbReference type="InterPro" id="IPR030379">
    <property type="entry name" value="G_SEPTIN_dom"/>
</dbReference>
<feature type="region of interest" description="Disordered" evidence="9">
    <location>
        <begin position="30"/>
        <end position="69"/>
    </location>
</feature>
<feature type="compositionally biased region" description="Low complexity" evidence="9">
    <location>
        <begin position="34"/>
        <end position="48"/>
    </location>
</feature>
<evidence type="ECO:0000256" key="7">
    <source>
        <dbReference type="ARBA" id="ARBA00023306"/>
    </source>
</evidence>
<dbReference type="InterPro" id="IPR027417">
    <property type="entry name" value="P-loop_NTPase"/>
</dbReference>
<dbReference type="AlphaFoldDB" id="A0A6P8SSF8"/>
<feature type="compositionally biased region" description="Polar residues" evidence="9">
    <location>
        <begin position="541"/>
        <end position="557"/>
    </location>
</feature>
<reference evidence="12" key="1">
    <citation type="submission" date="2025-08" db="UniProtKB">
        <authorList>
            <consortium name="RefSeq"/>
        </authorList>
    </citation>
    <scope>IDENTIFICATION</scope>
</reference>
<dbReference type="RefSeq" id="XP_033819078.1">
    <property type="nucleotide sequence ID" value="XM_033963187.1"/>
</dbReference>
<sequence length="921" mass="102089">MAELSVKDHLEGILSDFEALKRSFDIEDVDDPELSPSSSLNSPYIPSSAGMSLTGSGESRRSSGSHQPVYQTHISISSNSSPAHSPVLKTRISSSLSFNRGTIQIAKSNGSTRSNLTRVSSFQTRLNPNGFSMLGPGSDSESLHSSTSSLECQPATKLIASVRSSQSPLGQPESNIRISKISSPVLKKFSSHGSVFHSEIERPGAGLVPMTNVNHNSLPSLDLHIAEDQGPDLIPSPDVAYSSAAAWNAPAQSCTMVLSKNSKPISREPSFSSSSSSSPPPDVTRPNLAGAPIPVIRPTQLQLNKLQKFPISLKGLDEKPPDGPSLDPGTGPVSRPLPRTQLKVNLQTNISIQTKPTSQQPVFTAEEETAEPVKGMPGIPSLVPLPIDMPVDENCTLISTPQFQLVSQLGSVQEMSSVFCSTPLPSFTKDYLKCMIERANSFTRADGSELKAPVPISALQNFPHGGKTSRSSGGLVQESHIAEQTKEVEEFSSYDEQRYHQNIPNTHQRDVNLPLTGYTDSDSDINAPTWSTPKVGHAPPVTSSTGAPPAFSSSPISRVTERRLEAPRISMAEQRRRQQVTDRDILPPAHDAETDIPGSEPFGYVGIEAVLDQMRRKAMKMGLEFNIMVVGQSGLGKSTLVNTLFKSKIYQRSTSPEYEKIPKTVELRAISHVIEEKGLKMKLTVIDTPGFGDQINNQNCWDPIIKYIAEQYEKYLREEMVIQRKRRIPDSRIHCCIYFVPPTGHWLRPLDVEFMKRLSKIVNIVPVIAKSDTLTLEEREEFKQQIRKDLQAYGISVYPQRELDEDLEDALLNERIREKIPFAVVGTDREHQVNGKKVLGRKTNWGMIEVENMAHCEFANLRDMLIRTNLQDLKDITHYIHYESYRIRRLSESNLLPQSPELIPPYPKKEQIDKEELENVF</sequence>
<dbReference type="OrthoDB" id="416553at2759"/>
<keyword evidence="6" id="KW-0206">Cytoskeleton</keyword>
<dbReference type="InParanoid" id="A0A6P8SSF8"/>
<evidence type="ECO:0000259" key="10">
    <source>
        <dbReference type="PROSITE" id="PS51719"/>
    </source>
</evidence>
<evidence type="ECO:0000313" key="12">
    <source>
        <dbReference type="RefSeq" id="XP_033819078.1"/>
    </source>
</evidence>
<evidence type="ECO:0000256" key="1">
    <source>
        <dbReference type="ARBA" id="ARBA00004245"/>
    </source>
</evidence>
<evidence type="ECO:0000313" key="11">
    <source>
        <dbReference type="Proteomes" id="UP000515159"/>
    </source>
</evidence>
<feature type="region of interest" description="Disordered" evidence="9">
    <location>
        <begin position="313"/>
        <end position="337"/>
    </location>
</feature>
<keyword evidence="5 8" id="KW-0342">GTP-binding</keyword>
<dbReference type="GeneID" id="117369140"/>
<feature type="region of interest" description="Disordered" evidence="9">
    <location>
        <begin position="519"/>
        <end position="597"/>
    </location>
</feature>
<dbReference type="Proteomes" id="UP000515159">
    <property type="component" value="Chromosome 11"/>
</dbReference>
<evidence type="ECO:0000256" key="5">
    <source>
        <dbReference type="ARBA" id="ARBA00023134"/>
    </source>
</evidence>
<comment type="subcellular location">
    <subcellularLocation>
        <location evidence="1">Cytoplasm</location>
        <location evidence="1">Cytoskeleton</location>
    </subcellularLocation>
</comment>
<evidence type="ECO:0000256" key="8">
    <source>
        <dbReference type="RuleBase" id="RU004560"/>
    </source>
</evidence>
<dbReference type="CDD" id="cd01850">
    <property type="entry name" value="CDC_Septin"/>
    <property type="match status" value="1"/>
</dbReference>
<keyword evidence="3" id="KW-0132">Cell division</keyword>
<evidence type="ECO:0000256" key="2">
    <source>
        <dbReference type="ARBA" id="ARBA00022490"/>
    </source>
</evidence>
<evidence type="ECO:0000256" key="6">
    <source>
        <dbReference type="ARBA" id="ARBA00023212"/>
    </source>
</evidence>
<protein>
    <submittedName>
        <fullName evidence="12">Septin-12 isoform X1</fullName>
    </submittedName>
</protein>
<dbReference type="Gene3D" id="3.40.50.300">
    <property type="entry name" value="P-loop containing nucleotide triphosphate hydrolases"/>
    <property type="match status" value="1"/>
</dbReference>
<accession>A0A6P8SSF8</accession>
<name>A0A6P8SSF8_GEOSA</name>
<dbReference type="Pfam" id="PF00735">
    <property type="entry name" value="Septin"/>
    <property type="match status" value="1"/>
</dbReference>
<dbReference type="GO" id="GO:0051301">
    <property type="term" value="P:cell division"/>
    <property type="evidence" value="ECO:0007669"/>
    <property type="project" value="UniProtKB-KW"/>
</dbReference>
<dbReference type="GO" id="GO:0005856">
    <property type="term" value="C:cytoskeleton"/>
    <property type="evidence" value="ECO:0007669"/>
    <property type="project" value="UniProtKB-SubCell"/>
</dbReference>
<dbReference type="CTD" id="124404"/>
<feature type="compositionally biased region" description="Basic and acidic residues" evidence="9">
    <location>
        <begin position="573"/>
        <end position="593"/>
    </location>
</feature>
<dbReference type="KEGG" id="gsh:117369140"/>
<dbReference type="SUPFAM" id="SSF52540">
    <property type="entry name" value="P-loop containing nucleoside triphosphate hydrolases"/>
    <property type="match status" value="1"/>
</dbReference>
<dbReference type="PROSITE" id="PS51719">
    <property type="entry name" value="G_SEPTIN"/>
    <property type="match status" value="1"/>
</dbReference>
<feature type="domain" description="Septin-type G" evidence="10">
    <location>
        <begin position="621"/>
        <end position="892"/>
    </location>
</feature>
<dbReference type="PANTHER" id="PTHR18884">
    <property type="entry name" value="SEPTIN"/>
    <property type="match status" value="1"/>
</dbReference>
<organism evidence="11 12">
    <name type="scientific">Geotrypetes seraphini</name>
    <name type="common">Gaboon caecilian</name>
    <name type="synonym">Caecilia seraphini</name>
    <dbReference type="NCBI Taxonomy" id="260995"/>
    <lineage>
        <taxon>Eukaryota</taxon>
        <taxon>Metazoa</taxon>
        <taxon>Chordata</taxon>
        <taxon>Craniata</taxon>
        <taxon>Vertebrata</taxon>
        <taxon>Euteleostomi</taxon>
        <taxon>Amphibia</taxon>
        <taxon>Gymnophiona</taxon>
        <taxon>Geotrypetes</taxon>
    </lineage>
</organism>
<feature type="compositionally biased region" description="Polar residues" evidence="9">
    <location>
        <begin position="519"/>
        <end position="532"/>
    </location>
</feature>
<comment type="similarity">
    <text evidence="8">Belongs to the TRAFAC class TrmE-Era-EngA-EngB-Septin-like GTPase superfamily. Septin GTPase family.</text>
</comment>
<dbReference type="FunFam" id="3.40.50.300:FF:000143">
    <property type="entry name" value="septin-9 isoform X1"/>
    <property type="match status" value="1"/>
</dbReference>
<keyword evidence="4 8" id="KW-0547">Nucleotide-binding</keyword>
<feature type="region of interest" description="Disordered" evidence="9">
    <location>
        <begin position="260"/>
        <end position="291"/>
    </location>
</feature>